<dbReference type="PRINTS" id="PR00607">
    <property type="entry name" value="CYTCHROMECIE"/>
</dbReference>
<dbReference type="PROSITE" id="PS51007">
    <property type="entry name" value="CYTC"/>
    <property type="match status" value="1"/>
</dbReference>
<accession>A0A432WB73</accession>
<dbReference type="Gene3D" id="1.10.760.10">
    <property type="entry name" value="Cytochrome c-like domain"/>
    <property type="match status" value="1"/>
</dbReference>
<gene>
    <name evidence="9" type="ORF">CWE09_09150</name>
</gene>
<feature type="domain" description="Cytochrome c" evidence="8">
    <location>
        <begin position="62"/>
        <end position="142"/>
    </location>
</feature>
<evidence type="ECO:0000256" key="2">
    <source>
        <dbReference type="ARBA" id="ARBA00022617"/>
    </source>
</evidence>
<name>A0A432WB73_9GAMM</name>
<keyword evidence="1" id="KW-0813">Transport</keyword>
<evidence type="ECO:0000256" key="1">
    <source>
        <dbReference type="ARBA" id="ARBA00022448"/>
    </source>
</evidence>
<sequence length="142" mass="14548">MTVKVLKLGKWNKFLALVAGVAIASGVAVAQDSGSLEDRIKPSGRVLMAGDVAATPGAGDSNGARAGDQVYNQACAACHAGGVLGAPKVNDAGDWADRLGQGMETLVRHTIEGFNAMPPRGGCANCSDEEIESAIEYMTSEL</sequence>
<protein>
    <submittedName>
        <fullName evidence="9">Cytochrome c5 family protein</fullName>
    </submittedName>
</protein>
<evidence type="ECO:0000256" key="4">
    <source>
        <dbReference type="ARBA" id="ARBA00022982"/>
    </source>
</evidence>
<dbReference type="Proteomes" id="UP000288293">
    <property type="component" value="Unassembled WGS sequence"/>
</dbReference>
<evidence type="ECO:0000256" key="6">
    <source>
        <dbReference type="PROSITE-ProRule" id="PRU00433"/>
    </source>
</evidence>
<reference evidence="9 10" key="1">
    <citation type="journal article" date="2011" name="Front. Microbiol.">
        <title>Genomic signatures of strain selection and enhancement in Bacillus atrophaeus var. globigii, a historical biowarfare simulant.</title>
        <authorList>
            <person name="Gibbons H.S."/>
            <person name="Broomall S.M."/>
            <person name="McNew L.A."/>
            <person name="Daligault H."/>
            <person name="Chapman C."/>
            <person name="Bruce D."/>
            <person name="Karavis M."/>
            <person name="Krepps M."/>
            <person name="McGregor P.A."/>
            <person name="Hong C."/>
            <person name="Park K.H."/>
            <person name="Akmal A."/>
            <person name="Feldman A."/>
            <person name="Lin J.S."/>
            <person name="Chang W.E."/>
            <person name="Higgs B.W."/>
            <person name="Demirev P."/>
            <person name="Lindquist J."/>
            <person name="Liem A."/>
            <person name="Fochler E."/>
            <person name="Read T.D."/>
            <person name="Tapia R."/>
            <person name="Johnson S."/>
            <person name="Bishop-Lilly K.A."/>
            <person name="Detter C."/>
            <person name="Han C."/>
            <person name="Sozhamannan S."/>
            <person name="Rosenzweig C.N."/>
            <person name="Skowronski E.W."/>
        </authorList>
    </citation>
    <scope>NUCLEOTIDE SEQUENCE [LARGE SCALE GENOMIC DNA]</scope>
    <source>
        <strain evidence="9 10">MLST1</strain>
    </source>
</reference>
<feature type="chain" id="PRO_5019099446" evidence="7">
    <location>
        <begin position="31"/>
        <end position="142"/>
    </location>
</feature>
<dbReference type="InterPro" id="IPR002323">
    <property type="entry name" value="Cyt_CIE"/>
</dbReference>
<dbReference type="Pfam" id="PF13442">
    <property type="entry name" value="Cytochrome_CBB3"/>
    <property type="match status" value="1"/>
</dbReference>
<evidence type="ECO:0000256" key="5">
    <source>
        <dbReference type="ARBA" id="ARBA00023004"/>
    </source>
</evidence>
<dbReference type="PANTHER" id="PTHR40942:SF4">
    <property type="entry name" value="CYTOCHROME C5"/>
    <property type="match status" value="1"/>
</dbReference>
<evidence type="ECO:0000259" key="8">
    <source>
        <dbReference type="PROSITE" id="PS51007"/>
    </source>
</evidence>
<keyword evidence="10" id="KW-1185">Reference proteome</keyword>
<dbReference type="SUPFAM" id="SSF46626">
    <property type="entry name" value="Cytochrome c"/>
    <property type="match status" value="1"/>
</dbReference>
<feature type="signal peptide" evidence="7">
    <location>
        <begin position="1"/>
        <end position="30"/>
    </location>
</feature>
<dbReference type="EMBL" id="PIPL01000001">
    <property type="protein sequence ID" value="RUO26838.1"/>
    <property type="molecule type" value="Genomic_DNA"/>
</dbReference>
<keyword evidence="4" id="KW-0249">Electron transport</keyword>
<dbReference type="GO" id="GO:0005506">
    <property type="term" value="F:iron ion binding"/>
    <property type="evidence" value="ECO:0007669"/>
    <property type="project" value="InterPro"/>
</dbReference>
<dbReference type="OrthoDB" id="9814708at2"/>
<evidence type="ECO:0000256" key="7">
    <source>
        <dbReference type="SAM" id="SignalP"/>
    </source>
</evidence>
<dbReference type="GO" id="GO:0009055">
    <property type="term" value="F:electron transfer activity"/>
    <property type="evidence" value="ECO:0007669"/>
    <property type="project" value="InterPro"/>
</dbReference>
<evidence type="ECO:0000313" key="10">
    <source>
        <dbReference type="Proteomes" id="UP000288293"/>
    </source>
</evidence>
<evidence type="ECO:0000256" key="3">
    <source>
        <dbReference type="ARBA" id="ARBA00022723"/>
    </source>
</evidence>
<evidence type="ECO:0000313" key="9">
    <source>
        <dbReference type="EMBL" id="RUO26838.1"/>
    </source>
</evidence>
<dbReference type="PANTHER" id="PTHR40942">
    <property type="match status" value="1"/>
</dbReference>
<dbReference type="InterPro" id="IPR036909">
    <property type="entry name" value="Cyt_c-like_dom_sf"/>
</dbReference>
<keyword evidence="3 6" id="KW-0479">Metal-binding</keyword>
<dbReference type="GO" id="GO:0020037">
    <property type="term" value="F:heme binding"/>
    <property type="evidence" value="ECO:0007669"/>
    <property type="project" value="InterPro"/>
</dbReference>
<comment type="caution">
    <text evidence="9">The sequence shown here is derived from an EMBL/GenBank/DDBJ whole genome shotgun (WGS) entry which is preliminary data.</text>
</comment>
<keyword evidence="5 6" id="KW-0408">Iron</keyword>
<dbReference type="InterPro" id="IPR009056">
    <property type="entry name" value="Cyt_c-like_dom"/>
</dbReference>
<keyword evidence="2 6" id="KW-0349">Heme</keyword>
<proteinExistence type="predicted"/>
<dbReference type="AlphaFoldDB" id="A0A432WB73"/>
<keyword evidence="7" id="KW-0732">Signal</keyword>
<organism evidence="9 10">
    <name type="scientific">Aliidiomarina minuta</name>
    <dbReference type="NCBI Taxonomy" id="880057"/>
    <lineage>
        <taxon>Bacteria</taxon>
        <taxon>Pseudomonadati</taxon>
        <taxon>Pseudomonadota</taxon>
        <taxon>Gammaproteobacteria</taxon>
        <taxon>Alteromonadales</taxon>
        <taxon>Idiomarinaceae</taxon>
        <taxon>Aliidiomarina</taxon>
    </lineage>
</organism>